<dbReference type="OrthoDB" id="2019149at2759"/>
<dbReference type="Proteomes" id="UP000631114">
    <property type="component" value="Unassembled WGS sequence"/>
</dbReference>
<feature type="domain" description="Pectinesterase inhibitor" evidence="8">
    <location>
        <begin position="65"/>
        <end position="217"/>
    </location>
</feature>
<keyword evidence="7" id="KW-0812">Transmembrane</keyword>
<dbReference type="GO" id="GO:0030599">
    <property type="term" value="F:pectinesterase activity"/>
    <property type="evidence" value="ECO:0007669"/>
    <property type="project" value="UniProtKB-EC"/>
</dbReference>
<comment type="similarity">
    <text evidence="1">In the N-terminal section; belongs to the PMEI family.</text>
</comment>
<reference evidence="9 10" key="1">
    <citation type="submission" date="2020-10" db="EMBL/GenBank/DDBJ databases">
        <title>The Coptis chinensis genome and diversification of protoberbering-type alkaloids.</title>
        <authorList>
            <person name="Wang B."/>
            <person name="Shu S."/>
            <person name="Song C."/>
            <person name="Liu Y."/>
        </authorList>
    </citation>
    <scope>NUCLEOTIDE SEQUENCE [LARGE SCALE GENOMIC DNA]</scope>
    <source>
        <strain evidence="9">HL-2020</strain>
        <tissue evidence="9">Leaf</tissue>
    </source>
</reference>
<evidence type="ECO:0000256" key="1">
    <source>
        <dbReference type="ARBA" id="ARBA00006027"/>
    </source>
</evidence>
<dbReference type="AlphaFoldDB" id="A0A835M232"/>
<organism evidence="9 10">
    <name type="scientific">Coptis chinensis</name>
    <dbReference type="NCBI Taxonomy" id="261450"/>
    <lineage>
        <taxon>Eukaryota</taxon>
        <taxon>Viridiplantae</taxon>
        <taxon>Streptophyta</taxon>
        <taxon>Embryophyta</taxon>
        <taxon>Tracheophyta</taxon>
        <taxon>Spermatophyta</taxon>
        <taxon>Magnoliopsida</taxon>
        <taxon>Ranunculales</taxon>
        <taxon>Ranunculaceae</taxon>
        <taxon>Coptidoideae</taxon>
        <taxon>Coptis</taxon>
    </lineage>
</organism>
<evidence type="ECO:0000313" key="9">
    <source>
        <dbReference type="EMBL" id="KAF9616165.1"/>
    </source>
</evidence>
<dbReference type="GO" id="GO:0004857">
    <property type="term" value="F:enzyme inhibitor activity"/>
    <property type="evidence" value="ECO:0007669"/>
    <property type="project" value="InterPro"/>
</dbReference>
<protein>
    <recommendedName>
        <fullName evidence="3">pectinesterase</fullName>
        <ecNumber evidence="3">3.1.1.11</ecNumber>
    </recommendedName>
</protein>
<evidence type="ECO:0000256" key="3">
    <source>
        <dbReference type="ARBA" id="ARBA00013229"/>
    </source>
</evidence>
<comment type="similarity">
    <text evidence="2">In the C-terminal section; belongs to the pectinesterase family.</text>
</comment>
<dbReference type="FunFam" id="1.20.140.40:FF:000010">
    <property type="entry name" value="Pectinesterase"/>
    <property type="match status" value="1"/>
</dbReference>
<keyword evidence="7" id="KW-1133">Transmembrane helix</keyword>
<keyword evidence="4" id="KW-0732">Signal</keyword>
<keyword evidence="5" id="KW-1015">Disulfide bond</keyword>
<dbReference type="NCBIfam" id="TIGR01614">
    <property type="entry name" value="PME_inhib"/>
    <property type="match status" value="1"/>
</dbReference>
<evidence type="ECO:0000256" key="2">
    <source>
        <dbReference type="ARBA" id="ARBA00007786"/>
    </source>
</evidence>
<proteinExistence type="inferred from homology"/>
<keyword evidence="10" id="KW-1185">Reference proteome</keyword>
<evidence type="ECO:0000259" key="8">
    <source>
        <dbReference type="SMART" id="SM00856"/>
    </source>
</evidence>
<dbReference type="InterPro" id="IPR006501">
    <property type="entry name" value="Pectinesterase_inhib_dom"/>
</dbReference>
<dbReference type="InterPro" id="IPR051955">
    <property type="entry name" value="PME_Inhibitor"/>
</dbReference>
<dbReference type="EC" id="3.1.1.11" evidence="3"/>
<dbReference type="SMART" id="SM00856">
    <property type="entry name" value="PMEI"/>
    <property type="match status" value="1"/>
</dbReference>
<keyword evidence="7" id="KW-0472">Membrane</keyword>
<evidence type="ECO:0000256" key="6">
    <source>
        <dbReference type="ARBA" id="ARBA00023180"/>
    </source>
</evidence>
<name>A0A835M232_9MAGN</name>
<evidence type="ECO:0000313" key="10">
    <source>
        <dbReference type="Proteomes" id="UP000631114"/>
    </source>
</evidence>
<comment type="caution">
    <text evidence="9">The sequence shown here is derived from an EMBL/GenBank/DDBJ whole genome shotgun (WGS) entry which is preliminary data.</text>
</comment>
<dbReference type="SUPFAM" id="SSF101148">
    <property type="entry name" value="Plant invertase/pectin methylesterase inhibitor"/>
    <property type="match status" value="1"/>
</dbReference>
<dbReference type="InterPro" id="IPR035513">
    <property type="entry name" value="Invertase/methylesterase_inhib"/>
</dbReference>
<sequence>MNSINTLKGYDKVGHVEDQSSIPKKNPKHKLLIILIPALILLTAIICLTATLIIHNTSTTKSKLPKSNSITAVCSLTNYPQSCISSLQNSTSADPEQLFKLYLQVSVHSLKNLSAVPQQLIIKVNDPRVKSALLDCESLFNDAVEEIKGSMSLMNVGQGEKMLTVNKINYIKTWISGAMTNLETCLDGLDEMDSSLHDVMKTSMVNSNEFLSNSLAIVGKIDLVLDQFHLTMH</sequence>
<dbReference type="Gene3D" id="1.20.140.40">
    <property type="entry name" value="Invertase/pectin methylesterase inhibitor family protein"/>
    <property type="match status" value="1"/>
</dbReference>
<evidence type="ECO:0000256" key="4">
    <source>
        <dbReference type="ARBA" id="ARBA00022729"/>
    </source>
</evidence>
<dbReference type="PANTHER" id="PTHR31080">
    <property type="entry name" value="PECTINESTERASE INHIBITOR-LIKE"/>
    <property type="match status" value="1"/>
</dbReference>
<evidence type="ECO:0000256" key="7">
    <source>
        <dbReference type="SAM" id="Phobius"/>
    </source>
</evidence>
<feature type="transmembrane region" description="Helical" evidence="7">
    <location>
        <begin position="31"/>
        <end position="54"/>
    </location>
</feature>
<dbReference type="EMBL" id="JADFTS010000003">
    <property type="protein sequence ID" value="KAF9616165.1"/>
    <property type="molecule type" value="Genomic_DNA"/>
</dbReference>
<evidence type="ECO:0000256" key="5">
    <source>
        <dbReference type="ARBA" id="ARBA00023157"/>
    </source>
</evidence>
<dbReference type="Pfam" id="PF04043">
    <property type="entry name" value="PMEI"/>
    <property type="match status" value="1"/>
</dbReference>
<keyword evidence="6" id="KW-0325">Glycoprotein</keyword>
<gene>
    <name evidence="9" type="ORF">IFM89_028631</name>
</gene>
<dbReference type="PANTHER" id="PTHR31080:SF303">
    <property type="entry name" value="PECTINESTERASE 1-LIKE"/>
    <property type="match status" value="1"/>
</dbReference>
<accession>A0A835M232</accession>
<dbReference type="CDD" id="cd15798">
    <property type="entry name" value="PMEI-like_3"/>
    <property type="match status" value="1"/>
</dbReference>